<dbReference type="PANTHER" id="PTHR31434:SF2">
    <property type="entry name" value="S PHASE CYCLIN A-ASSOCIATED PROTEIN IN THE ENDOPLASMIC RETICULUM"/>
    <property type="match status" value="1"/>
</dbReference>
<evidence type="ECO:0000313" key="5">
    <source>
        <dbReference type="EMBL" id="CAH3109570.1"/>
    </source>
</evidence>
<feature type="region of interest" description="Disordered" evidence="2">
    <location>
        <begin position="263"/>
        <end position="282"/>
    </location>
</feature>
<evidence type="ECO:0000313" key="6">
    <source>
        <dbReference type="Proteomes" id="UP001159405"/>
    </source>
</evidence>
<accession>A0ABN8NHG1</accession>
<feature type="region of interest" description="Disordered" evidence="2">
    <location>
        <begin position="712"/>
        <end position="732"/>
    </location>
</feature>
<feature type="domain" description="C2H2-type" evidence="3">
    <location>
        <begin position="846"/>
        <end position="869"/>
    </location>
</feature>
<feature type="region of interest" description="Disordered" evidence="2">
    <location>
        <begin position="345"/>
        <end position="368"/>
    </location>
</feature>
<sequence>MSSQDGGGRRKRSPRTSSTSSSRSNESLSGYSTEKNQHRENSSGRRSNSGKHQQKNVHRTNSHDHVRKLVEQEGRAARNLVTWSVPVTDPDEEEKGKKSKPKMVSKRRTSTPEKSGSSEREGSPAQKRGGKSPARSRSGSRKLSGSFSGKKNDLRARYWSYLFDNLKRAVDEIYGTCEADESIVECQEVIMMLDQCRRDFSALIDRINVQDAFEKADYKDRPTSLAWEVRKSSPGKTLFSSANVLQSSLDKGSTSPIRTLDFNPQAMPQTPQSLNQTSSGSAPVQSWADRVRGMPSSVNNGVKTTEARPGQDSSLSSKSLPGHIDGCVFQDVNDDGDDEGWETVHHGRKTHSSNTRKCNRAASEKASNRRTDVKLNLNHLETTKVMDGMTSNGALDNQGSHTEKDANDKAYSTSVKAENLAENFKDKVIDTSPDDEEQASLSDIEHEKALSAATEQEESLSRQIEECQNQIITSVIEHEESLTKEIAEEEELVTQINGENESQVIDIDEKEDLDNGSDVYEHSLNCSGTTNGDSSMLVNSGTSLTWEEMIAKYDADHSDDKECSWGDLVEQAERPPGRAVHLHQRLSSPSRKRPLEEVIRIHEEKQKKAQQQRERMLDERLQSLQMLSEKVQKARELKDELIHQRQQHLDEKQRRAEQQRMSVLQEKVRKAQEEDAKVNEIAFINTLEAQNKKIEVLTRHQGHEARLQDIQEERQRKKEEQQAKEAAAQERRRQLEAERLARLEEVQLKKQEQEAKYLREKYEREKAREEAAKEKAREREMRIAARNEALQTATEQLQLKIQQKQAETTRRHEQVLEQVKEKAAGVSRHSTQDEVPAVTPYDRKKICTLCNVEIVSEVYLLSHLRGKKHQQALSEIPAAKGSADDKDTISLQYIKELPSEQAGEAEKADLERQKALRKRAKKLRTRMSAKGREYESNLSTSSSQRQESAKKPRLQKIVKDLNRQLQSQGSGPWAANRVASLERSLGELSRMLESKVTADQVTFCNLGGLTALTRVLLVVDITSDKPPVKPIVPNKALCSVANVMALACGDCLDNCRYMVYTNKLGSVVDLLAYQMKGVLSSQGTSKKSGEKEKETASSSTNHSLPDPLATALLKVLATVLQCFATASPEEKEVATLVQRMVDLISYVVCSGVVDDIGTFFSTIHGPLNDDLAAVSYAQACLALLSATAQYLGSRSSNIFENRKEDLTQFIATFQQTELIEIVSFLYATLMSTANAQSSNPTLPDATINLVTDALCMLNFMATVDLNVLQTSLGAEGVSLEFRHIISHLLCVCSEGKNEDLLHEVILIGGYFTVLNTDNQVFVQTGRPPTLLQHLCSLPFQYFSDPRLRNVLFPTLIAACFQNEENKKIIEQEVSCALLENYIEEQMLDLQHDQLLPSQSGRRSDGEVSQRFALVNRFPTSKWEEARQFLLGSSQ</sequence>
<dbReference type="Gene3D" id="3.30.160.60">
    <property type="entry name" value="Classic Zinc Finger"/>
    <property type="match status" value="1"/>
</dbReference>
<feature type="compositionally biased region" description="Low complexity" evidence="2">
    <location>
        <begin position="15"/>
        <end position="32"/>
    </location>
</feature>
<feature type="region of interest" description="Disordered" evidence="2">
    <location>
        <begin position="294"/>
        <end position="322"/>
    </location>
</feature>
<feature type="region of interest" description="Disordered" evidence="2">
    <location>
        <begin position="917"/>
        <end position="953"/>
    </location>
</feature>
<feature type="compositionally biased region" description="Polar residues" evidence="2">
    <location>
        <begin position="389"/>
        <end position="400"/>
    </location>
</feature>
<feature type="compositionally biased region" description="Basic residues" evidence="2">
    <location>
        <begin position="48"/>
        <end position="60"/>
    </location>
</feature>
<keyword evidence="6" id="KW-1185">Reference proteome</keyword>
<feature type="compositionally biased region" description="Basic residues" evidence="2">
    <location>
        <begin position="917"/>
        <end position="929"/>
    </location>
</feature>
<feature type="compositionally biased region" description="Low complexity" evidence="2">
    <location>
        <begin position="135"/>
        <end position="149"/>
    </location>
</feature>
<dbReference type="Pfam" id="PF16501">
    <property type="entry name" value="SCAPER_N"/>
    <property type="match status" value="1"/>
</dbReference>
<proteinExistence type="predicted"/>
<dbReference type="InterPro" id="IPR036236">
    <property type="entry name" value="Znf_C2H2_sf"/>
</dbReference>
<keyword evidence="1" id="KW-0175">Coiled coil</keyword>
<reference evidence="5 6" key="1">
    <citation type="submission" date="2022-05" db="EMBL/GenBank/DDBJ databases">
        <authorList>
            <consortium name="Genoscope - CEA"/>
            <person name="William W."/>
        </authorList>
    </citation>
    <scope>NUCLEOTIDE SEQUENCE [LARGE SCALE GENOMIC DNA]</scope>
</reference>
<feature type="coiled-coil region" evidence="1">
    <location>
        <begin position="595"/>
        <end position="674"/>
    </location>
</feature>
<dbReference type="Proteomes" id="UP001159405">
    <property type="component" value="Unassembled WGS sequence"/>
</dbReference>
<feature type="region of interest" description="Disordered" evidence="2">
    <location>
        <begin position="1"/>
        <end position="149"/>
    </location>
</feature>
<feature type="coiled-coil region" evidence="1">
    <location>
        <begin position="450"/>
        <end position="499"/>
    </location>
</feature>
<feature type="domain" description="S phase cyclin A-associated protein in the endoplasmic reticulum N-terminal" evidence="4">
    <location>
        <begin position="149"/>
        <end position="239"/>
    </location>
</feature>
<name>A0ABN8NHG1_9CNID</name>
<feature type="compositionally biased region" description="Basic residues" evidence="2">
    <location>
        <begin position="97"/>
        <end position="109"/>
    </location>
</feature>
<dbReference type="Pfam" id="PF12874">
    <property type="entry name" value="zf-met"/>
    <property type="match status" value="1"/>
</dbReference>
<feature type="compositionally biased region" description="Polar residues" evidence="2">
    <location>
        <begin position="266"/>
        <end position="282"/>
    </location>
</feature>
<evidence type="ECO:0000259" key="4">
    <source>
        <dbReference type="Pfam" id="PF16501"/>
    </source>
</evidence>
<dbReference type="InterPro" id="IPR032446">
    <property type="entry name" value="SCAPER_N"/>
</dbReference>
<feature type="region of interest" description="Disordered" evidence="2">
    <location>
        <begin position="388"/>
        <end position="411"/>
    </location>
</feature>
<dbReference type="PANTHER" id="PTHR31434">
    <property type="entry name" value="S PHASE CYCLIN A-ASSOCIATED PROTEIN IN THE ENDOPLASMIC RETICULUM"/>
    <property type="match status" value="1"/>
</dbReference>
<evidence type="ECO:0000256" key="1">
    <source>
        <dbReference type="SAM" id="Coils"/>
    </source>
</evidence>
<evidence type="ECO:0000256" key="2">
    <source>
        <dbReference type="SAM" id="MobiDB-lite"/>
    </source>
</evidence>
<comment type="caution">
    <text evidence="5">The sequence shown here is derived from an EMBL/GenBank/DDBJ whole genome shotgun (WGS) entry which is preliminary data.</text>
</comment>
<organism evidence="5 6">
    <name type="scientific">Porites lobata</name>
    <dbReference type="NCBI Taxonomy" id="104759"/>
    <lineage>
        <taxon>Eukaryota</taxon>
        <taxon>Metazoa</taxon>
        <taxon>Cnidaria</taxon>
        <taxon>Anthozoa</taxon>
        <taxon>Hexacorallia</taxon>
        <taxon>Scleractinia</taxon>
        <taxon>Fungiina</taxon>
        <taxon>Poritidae</taxon>
        <taxon>Porites</taxon>
    </lineage>
</organism>
<feature type="compositionally biased region" description="Polar residues" evidence="2">
    <location>
        <begin position="936"/>
        <end position="946"/>
    </location>
</feature>
<protein>
    <recommendedName>
        <fullName evidence="7">S phase cyclin A-associated protein in the endoplasmic reticulum</fullName>
    </recommendedName>
</protein>
<dbReference type="EMBL" id="CALNXK010000022">
    <property type="protein sequence ID" value="CAH3109570.1"/>
    <property type="molecule type" value="Genomic_DNA"/>
</dbReference>
<feature type="region of interest" description="Disordered" evidence="2">
    <location>
        <begin position="1082"/>
        <end position="1103"/>
    </location>
</feature>
<dbReference type="SUPFAM" id="SSF57667">
    <property type="entry name" value="beta-beta-alpha zinc fingers"/>
    <property type="match status" value="1"/>
</dbReference>
<gene>
    <name evidence="5" type="ORF">PLOB_00018710</name>
</gene>
<feature type="compositionally biased region" description="Basic and acidic residues" evidence="2">
    <location>
        <begin position="61"/>
        <end position="76"/>
    </location>
</feature>
<evidence type="ECO:0008006" key="7">
    <source>
        <dbReference type="Google" id="ProtNLM"/>
    </source>
</evidence>
<dbReference type="InterPro" id="IPR013087">
    <property type="entry name" value="Znf_C2H2_type"/>
</dbReference>
<evidence type="ECO:0000259" key="3">
    <source>
        <dbReference type="Pfam" id="PF12874"/>
    </source>
</evidence>